<feature type="region of interest" description="Disordered" evidence="14">
    <location>
        <begin position="55"/>
        <end position="107"/>
    </location>
</feature>
<feature type="compositionally biased region" description="Polar residues" evidence="14">
    <location>
        <begin position="2447"/>
        <end position="2456"/>
    </location>
</feature>
<dbReference type="SMART" id="SM00387">
    <property type="entry name" value="HATPase_c"/>
    <property type="match status" value="1"/>
</dbReference>
<dbReference type="PROSITE" id="PS50110">
    <property type="entry name" value="RESPONSE_REGULATORY"/>
    <property type="match status" value="1"/>
</dbReference>
<dbReference type="Gene3D" id="3.30.565.10">
    <property type="entry name" value="Histidine kinase-like ATPase, C-terminal domain"/>
    <property type="match status" value="1"/>
</dbReference>
<feature type="compositionally biased region" description="Polar residues" evidence="14">
    <location>
        <begin position="481"/>
        <end position="509"/>
    </location>
</feature>
<dbReference type="Gene3D" id="3.40.50.2300">
    <property type="match status" value="1"/>
</dbReference>
<dbReference type="Proteomes" id="UP000092177">
    <property type="component" value="Chromosome 9"/>
</dbReference>
<keyword evidence="8" id="KW-0547">Nucleotide-binding</keyword>
<evidence type="ECO:0000313" key="18">
    <source>
        <dbReference type="EMBL" id="OBR03737.1"/>
    </source>
</evidence>
<dbReference type="Pfam" id="PF02518">
    <property type="entry name" value="HATPase_c"/>
    <property type="match status" value="1"/>
</dbReference>
<dbReference type="FunFam" id="1.10.510.10:FF:000579">
    <property type="entry name" value="Sensor histidine kinase/response regulator, putative"/>
    <property type="match status" value="1"/>
</dbReference>
<dbReference type="PROSITE" id="PS50011">
    <property type="entry name" value="PROTEIN_KINASE_DOM"/>
    <property type="match status" value="1"/>
</dbReference>
<dbReference type="Gene3D" id="3.30.450.40">
    <property type="match status" value="1"/>
</dbReference>
<keyword evidence="12" id="KW-0472">Membrane</keyword>
<evidence type="ECO:0000256" key="7">
    <source>
        <dbReference type="ARBA" id="ARBA00022692"/>
    </source>
</evidence>
<reference evidence="19" key="1">
    <citation type="journal article" date="2017" name="BMC Genomics">
        <title>Gapless genome assembly of Colletotrichum higginsianum reveals chromosome structure and association of transposable elements with secondary metabolite gene clusters.</title>
        <authorList>
            <person name="Dallery J.-F."/>
            <person name="Lapalu N."/>
            <person name="Zampounis A."/>
            <person name="Pigne S."/>
            <person name="Luyten I."/>
            <person name="Amselem J."/>
            <person name="Wittenberg A.H.J."/>
            <person name="Zhou S."/>
            <person name="de Queiroz M.V."/>
            <person name="Robin G.P."/>
            <person name="Auger A."/>
            <person name="Hainaut M."/>
            <person name="Henrissat B."/>
            <person name="Kim K.-T."/>
            <person name="Lee Y.-H."/>
            <person name="Lespinet O."/>
            <person name="Schwartz D.C."/>
            <person name="Thon M.R."/>
            <person name="O'Connell R.J."/>
        </authorList>
    </citation>
    <scope>NUCLEOTIDE SEQUENCE [LARGE SCALE GENOMIC DNA]</scope>
    <source>
        <strain evidence="19">IMI 349063</strain>
    </source>
</reference>
<dbReference type="InterPro" id="IPR011009">
    <property type="entry name" value="Kinase-like_dom_sf"/>
</dbReference>
<evidence type="ECO:0000256" key="5">
    <source>
        <dbReference type="ARBA" id="ARBA00022553"/>
    </source>
</evidence>
<keyword evidence="5 13" id="KW-0597">Phosphoprotein</keyword>
<dbReference type="FunFam" id="3.30.450.40:FF:000044">
    <property type="entry name" value="Putative sensor histidine kinase/response regulator"/>
    <property type="match status" value="1"/>
</dbReference>
<dbReference type="InterPro" id="IPR003594">
    <property type="entry name" value="HATPase_dom"/>
</dbReference>
<dbReference type="InterPro" id="IPR011006">
    <property type="entry name" value="CheY-like_superfamily"/>
</dbReference>
<dbReference type="PANTHER" id="PTHR43047">
    <property type="entry name" value="TWO-COMPONENT HISTIDINE PROTEIN KINASE"/>
    <property type="match status" value="1"/>
</dbReference>
<dbReference type="InterPro" id="IPR011990">
    <property type="entry name" value="TPR-like_helical_dom_sf"/>
</dbReference>
<evidence type="ECO:0000313" key="19">
    <source>
        <dbReference type="Proteomes" id="UP000092177"/>
    </source>
</evidence>
<dbReference type="SMART" id="SM00220">
    <property type="entry name" value="S_TKc"/>
    <property type="match status" value="1"/>
</dbReference>
<dbReference type="SUPFAM" id="SSF47384">
    <property type="entry name" value="Homodimeric domain of signal transducing histidine kinase"/>
    <property type="match status" value="1"/>
</dbReference>
<keyword evidence="9" id="KW-0418">Kinase</keyword>
<evidence type="ECO:0000256" key="1">
    <source>
        <dbReference type="ARBA" id="ARBA00000085"/>
    </source>
</evidence>
<dbReference type="Pfam" id="PF00512">
    <property type="entry name" value="HisKA"/>
    <property type="match status" value="1"/>
</dbReference>
<dbReference type="FunFam" id="3.30.565.10:FF:000010">
    <property type="entry name" value="Sensor histidine kinase RcsC"/>
    <property type="match status" value="1"/>
</dbReference>
<dbReference type="FunFam" id="3.40.50.2300:FF:000285">
    <property type="entry name" value="Putative sensor histidine kinase/response regulator"/>
    <property type="match status" value="1"/>
</dbReference>
<dbReference type="SMART" id="SM00448">
    <property type="entry name" value="REC"/>
    <property type="match status" value="1"/>
</dbReference>
<dbReference type="GO" id="GO:0005886">
    <property type="term" value="C:plasma membrane"/>
    <property type="evidence" value="ECO:0007669"/>
    <property type="project" value="UniProtKB-SubCell"/>
</dbReference>
<feature type="compositionally biased region" description="Low complexity" evidence="14">
    <location>
        <begin position="58"/>
        <end position="107"/>
    </location>
</feature>
<organism evidence="18 19">
    <name type="scientific">Colletotrichum higginsianum (strain IMI 349063)</name>
    <name type="common">Crucifer anthracnose fungus</name>
    <dbReference type="NCBI Taxonomy" id="759273"/>
    <lineage>
        <taxon>Eukaryota</taxon>
        <taxon>Fungi</taxon>
        <taxon>Dikarya</taxon>
        <taxon>Ascomycota</taxon>
        <taxon>Pezizomycotina</taxon>
        <taxon>Sordariomycetes</taxon>
        <taxon>Hypocreomycetidae</taxon>
        <taxon>Glomerellales</taxon>
        <taxon>Glomerellaceae</taxon>
        <taxon>Colletotrichum</taxon>
        <taxon>Colletotrichum destructivum species complex</taxon>
    </lineage>
</organism>
<dbReference type="SUPFAM" id="SSF55781">
    <property type="entry name" value="GAF domain-like"/>
    <property type="match status" value="1"/>
</dbReference>
<evidence type="ECO:0000259" key="15">
    <source>
        <dbReference type="PROSITE" id="PS50011"/>
    </source>
</evidence>
<evidence type="ECO:0000256" key="9">
    <source>
        <dbReference type="ARBA" id="ARBA00022777"/>
    </source>
</evidence>
<dbReference type="FunFam" id="1.10.287.130:FF:000003">
    <property type="entry name" value="Histidine kinase"/>
    <property type="match status" value="1"/>
</dbReference>
<dbReference type="SUPFAM" id="SSF48452">
    <property type="entry name" value="TPR-like"/>
    <property type="match status" value="1"/>
</dbReference>
<dbReference type="InterPro" id="IPR029016">
    <property type="entry name" value="GAF-like_dom_sf"/>
</dbReference>
<comment type="catalytic activity">
    <reaction evidence="1">
        <text>ATP + protein L-histidine = ADP + protein N-phospho-L-histidine.</text>
        <dbReference type="EC" id="2.7.13.3"/>
    </reaction>
</comment>
<evidence type="ECO:0000256" key="10">
    <source>
        <dbReference type="ARBA" id="ARBA00022840"/>
    </source>
</evidence>
<dbReference type="InterPro" id="IPR004358">
    <property type="entry name" value="Sig_transdc_His_kin-like_C"/>
</dbReference>
<dbReference type="Pfam" id="PF00069">
    <property type="entry name" value="Pkinase"/>
    <property type="match status" value="1"/>
</dbReference>
<sequence length="2528" mass="279740">MDGTAIGSEDHFDPPSRLFERLRQIAGYTWDESRLPFHTSYDIWHVCGTRFVSPYPPSSSSSHPASSPGSAARLQSGRPSPSEHASSSSLHSGLPSDASSDFSAASPPINPSGAAEISYVEEPVVARVSYHVLREERAFHIAKNLFATADPQGHHIVKPLDLIRLAPHPGDRGSIVVAIYQHPGQNYLFDLMDMGPAFYKARKVDDRYEAYRRTKFRLQPPIDLQYFLDFAIGASQCLEILHYGQVITHGEIRPDAFHFNIETNSVKLINFGTGTRSFEGGLSSTSWSSLSKELGAKNKLLYISPEQTGRMPAEPDSRTDIYSLGVVFWTLLTQQPVFEGETPLDIVQGVLGRRIPNLSQVRLDIPDVIGRIIQKCTAKTVADRYHSASGLKHDLLKVQQFLTDGDWLALKEWKIGEKDISSFFILPSMMIGRQKERADLVRVIERVAKTHSMNQRSPNNRFSDGSQLSVELPDCGDLSSEGASSAEGTTRRSGSFTHTTSSDPRQSRASFVPSVLSDTQTISGDTIASSNSGPFGRMTRPWERQWERHQSVSIETRSLADGIGTPTDSNRLSAVESSSSSLSRQLGSAKFRRRGHCEIVLVEGAGGLGKSCLYQSVLAEARRRGYCATAKFDTARRTAFGPLLKLLSSLFKQVFGERNTDTQFHQALKQYVRPVWPTLHKVLGLPDFLIGALDTSVPRSVSITQSVTQTRHIRAGLKRRGSSPGSSPGRLTKPAVISSQASQDFLRAGGATKTMRLMNTFLDVLRMFTSHKFICFVLDDLHFADDESMELITQIIGARMKMVVIITYRPEELSPERVQSIIQAPESEGEQARRPSRTALCANGTAEFPRSGGPVVTRIKLSPLGEDDIIQYVATTLCRPKEEVLPLALVIQSKTAGNPFYMREMLSACYRKKCIWYDYRDSNWHFDLDRLFEHFKGASDYDILDTGFITRRLNELPPASRAMLAWAALLGSSFSFELISRLMSGEFQYDDEDENETMCRGVGNEQYHARYSQQEAIDGLQAAVQAYIIVPSETDDRFRFAHDRFIQASAALKECNARKMHFVIAQTLLKYYSADPRAKDNTASHICESVDIIKKRIPRRQSYRKLLFESAQAAVENCARPTASKLYSTAVALLQPDPWDDELEDVSYDETMQLHLRAAECYLYMGNHAAANALLENVFQCARTPLDKAPAYVLQSRTLAQSGNAKGALASLKECLHALDVEFDDNPTFEKCDDQFEKMSVRIQTMDKNELMNPPQSQDPGLPSVGAVLAETVSAAWWSDYLRFYHLSLVMLDLHLTRGAFPQSGMAFLHLGLIALARFNMVSFAVEVGNVCIELLDRYRDPFSMARGYMLYANFIGHVQIPVAVALSHLEGSVDYAAAAGDRISSILSFGLAAQLKFFASENCSDLEAFCRYGCEEIPNWQQDTRGGTLLISIRQACRALQGKTRTTESLEVMTDEQHSSANYKLWLRANTQNGNRSILWYESIEIVPLFIYGHYDRAIEIGQACYEAIQNLWSARNSRLVMFFYGLALAGSMVRKLNDPRLDPGSLTDETEDTLHKLRELTKRIKEWEVYTEVNYMSWSRILEAQTAELTGDYGGAVKLYEEALDNAEEHNYLFEAALGNTLMAGTLVRRKARRLARSALRDAIAFYRQFGAVAVADRLEEEHAVLLHSPARNPRTTDVAVQTDFAGDSGTVDYRAVEGEEGPDGLQQSNHTAIADIKGERIGAWRGSMHEHNEPGVGLPALDMIDLHAILLSSQVISGVLRVDELLKTMCDVILQTCGGSATLAAIVVQDSDESGWSLAASGDPERGASAHIPGLPLAGTSLVAENVILYCTRFREAVFIPDIVSDERFGNVSEAWLQRNVFSKAIIAIPICHGSKPLLGVLYLEGEPGSFTDRNVSVLQLLVNQIGISYSNALAMKAVEKVSAENVSMVALQKRALAKALEAETKAKHAEAEAKRNVKLAEEAAKAKSIFLANVSHELRTPLNGVIGNSELLKDSDLDKDQQEMADNIKVSAELLLTVINDILDFSRMEADKMKLYVIAFNPEEMVREVVRAVSYSNRQKTKQKNVKIIQDIDLPPMLIFGDPIRLHQVLGNLISNSLKFTEDGSITIGARVESETNDKATLLFRVQDTGIGIPQQQLVKLFQPFSQADTSTARKYGGSGLGLSICKSLIETMMKGKIQLDSQEGVGTTAWFKVTFDKAKSDVSAGDAQQMKSPPAIERSAFLAERDTSPNPFLDLTAIPKDQIRICIAEDNPINQKIAIQYAQRLGYTTVDAYENGLKAVEGLRQKARDGRPYHVVLMDVQMPVLDGYEATKMIRKDPIDVVRKILVIAMTASAIQGDREKCLAAGMNDYLAKPVRSEVLKKKLDTYVSPQVSIAPSPDAARSASTSPTYITTDLNGAGASFHLPVRENPAYSRPSGSSNNTVHSRASSDSRSAVDLGLVAETQSQAPSQKRSSRKLTKTRTSNESLPTEKPRTVLTKKAPQRQGTTSSTDENLKAENLPYQAANRNSVSSQGSSTRDKIFPG</sequence>
<evidence type="ECO:0000259" key="17">
    <source>
        <dbReference type="PROSITE" id="PS50110"/>
    </source>
</evidence>
<dbReference type="GeneID" id="28871945"/>
<keyword evidence="10" id="KW-0067">ATP-binding</keyword>
<keyword evidence="6" id="KW-0808">Transferase</keyword>
<name>A0A1B7XVD6_COLHI</name>
<dbReference type="GO" id="GO:0009927">
    <property type="term" value="F:histidine phosphotransfer kinase activity"/>
    <property type="evidence" value="ECO:0007669"/>
    <property type="project" value="TreeGrafter"/>
</dbReference>
<dbReference type="InterPro" id="IPR001789">
    <property type="entry name" value="Sig_transdc_resp-reg_receiver"/>
</dbReference>
<dbReference type="InterPro" id="IPR005467">
    <property type="entry name" value="His_kinase_dom"/>
</dbReference>
<evidence type="ECO:0000256" key="14">
    <source>
        <dbReference type="SAM" id="MobiDB-lite"/>
    </source>
</evidence>
<feature type="compositionally biased region" description="Low complexity" evidence="14">
    <location>
        <begin position="2428"/>
        <end position="2441"/>
    </location>
</feature>
<dbReference type="InterPro" id="IPR003661">
    <property type="entry name" value="HisK_dim/P_dom"/>
</dbReference>
<dbReference type="KEGG" id="chig:CH63R_12864"/>
<dbReference type="SUPFAM" id="SSF55874">
    <property type="entry name" value="ATPase domain of HSP90 chaperone/DNA topoisomerase II/histidine kinase"/>
    <property type="match status" value="1"/>
</dbReference>
<dbReference type="CDD" id="cd16922">
    <property type="entry name" value="HATPase_EvgS-ArcB-TorS-like"/>
    <property type="match status" value="1"/>
</dbReference>
<dbReference type="Pfam" id="PF00072">
    <property type="entry name" value="Response_reg"/>
    <property type="match status" value="1"/>
</dbReference>
<dbReference type="VEuPathDB" id="FungiDB:CH63R_12864"/>
<dbReference type="PANTHER" id="PTHR43047:SF46">
    <property type="entry name" value="HISTIDINE KINASE_RESPONSE REGULATOR, PUTATIVE (AFU_ORTHOLOGUE AFUA_3G12550)-RELATED"/>
    <property type="match status" value="1"/>
</dbReference>
<comment type="subcellular location">
    <subcellularLocation>
        <location evidence="2">Cell membrane</location>
        <topology evidence="2">Multi-pass membrane protein</topology>
    </subcellularLocation>
</comment>
<dbReference type="InterPro" id="IPR000719">
    <property type="entry name" value="Prot_kinase_dom"/>
</dbReference>
<keyword evidence="7" id="KW-0812">Transmembrane</keyword>
<dbReference type="PROSITE" id="PS50109">
    <property type="entry name" value="HIS_KIN"/>
    <property type="match status" value="1"/>
</dbReference>
<evidence type="ECO:0000256" key="4">
    <source>
        <dbReference type="ARBA" id="ARBA00022475"/>
    </source>
</evidence>
<feature type="domain" description="Histidine kinase" evidence="16">
    <location>
        <begin position="1977"/>
        <end position="2202"/>
    </location>
</feature>
<dbReference type="Pfam" id="PF13185">
    <property type="entry name" value="GAF_2"/>
    <property type="match status" value="1"/>
</dbReference>
<proteinExistence type="predicted"/>
<dbReference type="SUPFAM" id="SSF56112">
    <property type="entry name" value="Protein kinase-like (PK-like)"/>
    <property type="match status" value="1"/>
</dbReference>
<dbReference type="EC" id="2.7.13.3" evidence="3"/>
<keyword evidence="19" id="KW-1185">Reference proteome</keyword>
<feature type="region of interest" description="Disordered" evidence="14">
    <location>
        <begin position="2412"/>
        <end position="2528"/>
    </location>
</feature>
<keyword evidence="4" id="KW-1003">Cell membrane</keyword>
<protein>
    <recommendedName>
        <fullName evidence="3">histidine kinase</fullName>
        <ecNumber evidence="3">2.7.13.3</ecNumber>
    </recommendedName>
</protein>
<dbReference type="CDD" id="cd00082">
    <property type="entry name" value="HisKA"/>
    <property type="match status" value="1"/>
</dbReference>
<accession>A0A1B7XVD6</accession>
<dbReference type="CDD" id="cd17546">
    <property type="entry name" value="REC_hyHK_CKI1_RcsC-like"/>
    <property type="match status" value="1"/>
</dbReference>
<evidence type="ECO:0000256" key="3">
    <source>
        <dbReference type="ARBA" id="ARBA00012438"/>
    </source>
</evidence>
<feature type="region of interest" description="Disordered" evidence="14">
    <location>
        <begin position="473"/>
        <end position="511"/>
    </location>
</feature>
<dbReference type="Gene3D" id="1.10.510.10">
    <property type="entry name" value="Transferase(Phosphotransferase) domain 1"/>
    <property type="match status" value="1"/>
</dbReference>
<dbReference type="PRINTS" id="PR00344">
    <property type="entry name" value="BCTRLSENSOR"/>
</dbReference>
<dbReference type="Gene3D" id="1.10.287.130">
    <property type="match status" value="1"/>
</dbReference>
<comment type="caution">
    <text evidence="18">The sequence shown here is derived from an EMBL/GenBank/DDBJ whole genome shotgun (WGS) entry which is preliminary data.</text>
</comment>
<evidence type="ECO:0000256" key="6">
    <source>
        <dbReference type="ARBA" id="ARBA00022679"/>
    </source>
</evidence>
<evidence type="ECO:0000256" key="2">
    <source>
        <dbReference type="ARBA" id="ARBA00004651"/>
    </source>
</evidence>
<feature type="domain" description="Response regulatory" evidence="17">
    <location>
        <begin position="2249"/>
        <end position="2373"/>
    </location>
</feature>
<evidence type="ECO:0000256" key="13">
    <source>
        <dbReference type="PROSITE-ProRule" id="PRU00169"/>
    </source>
</evidence>
<feature type="region of interest" description="Disordered" evidence="14">
    <location>
        <begin position="714"/>
        <end position="733"/>
    </location>
</feature>
<feature type="region of interest" description="Disordered" evidence="14">
    <location>
        <begin position="548"/>
        <end position="577"/>
    </location>
</feature>
<dbReference type="InterPro" id="IPR003018">
    <property type="entry name" value="GAF"/>
</dbReference>
<dbReference type="GO" id="GO:0000155">
    <property type="term" value="F:phosphorelay sensor kinase activity"/>
    <property type="evidence" value="ECO:0007669"/>
    <property type="project" value="InterPro"/>
</dbReference>
<feature type="compositionally biased region" description="Polar residues" evidence="14">
    <location>
        <begin position="2509"/>
        <end position="2520"/>
    </location>
</feature>
<dbReference type="SUPFAM" id="SSF52172">
    <property type="entry name" value="CheY-like"/>
    <property type="match status" value="1"/>
</dbReference>
<keyword evidence="11" id="KW-1133">Transmembrane helix</keyword>
<dbReference type="RefSeq" id="XP_018152255.1">
    <property type="nucleotide sequence ID" value="XM_018307838.1"/>
</dbReference>
<dbReference type="OrthoDB" id="60033at2759"/>
<feature type="modified residue" description="4-aspartylphosphate" evidence="13">
    <location>
        <position position="2304"/>
    </location>
</feature>
<dbReference type="InterPro" id="IPR041664">
    <property type="entry name" value="AAA_16"/>
</dbReference>
<dbReference type="Pfam" id="PF13191">
    <property type="entry name" value="AAA_16"/>
    <property type="match status" value="1"/>
</dbReference>
<gene>
    <name evidence="18" type="ORF">CH63R_12864</name>
</gene>
<dbReference type="SMART" id="SM00388">
    <property type="entry name" value="HisKA"/>
    <property type="match status" value="1"/>
</dbReference>
<evidence type="ECO:0000256" key="8">
    <source>
        <dbReference type="ARBA" id="ARBA00022741"/>
    </source>
</evidence>
<evidence type="ECO:0000259" key="16">
    <source>
        <dbReference type="PROSITE" id="PS50109"/>
    </source>
</evidence>
<evidence type="ECO:0000256" key="12">
    <source>
        <dbReference type="ARBA" id="ARBA00023136"/>
    </source>
</evidence>
<dbReference type="EMBL" id="LTAN01000009">
    <property type="protein sequence ID" value="OBR03737.1"/>
    <property type="molecule type" value="Genomic_DNA"/>
</dbReference>
<dbReference type="GO" id="GO:0005524">
    <property type="term" value="F:ATP binding"/>
    <property type="evidence" value="ECO:0007669"/>
    <property type="project" value="UniProtKB-KW"/>
</dbReference>
<dbReference type="InterPro" id="IPR036097">
    <property type="entry name" value="HisK_dim/P_sf"/>
</dbReference>
<evidence type="ECO:0000256" key="11">
    <source>
        <dbReference type="ARBA" id="ARBA00022989"/>
    </source>
</evidence>
<feature type="domain" description="Protein kinase" evidence="15">
    <location>
        <begin position="119"/>
        <end position="396"/>
    </location>
</feature>
<dbReference type="InterPro" id="IPR036890">
    <property type="entry name" value="HATPase_C_sf"/>
</dbReference>